<feature type="region of interest" description="Disordered" evidence="12">
    <location>
        <begin position="745"/>
        <end position="990"/>
    </location>
</feature>
<dbReference type="InterPro" id="IPR013587">
    <property type="entry name" value="Nitrate/nitrite_sensing"/>
</dbReference>
<feature type="compositionally biased region" description="Basic and acidic residues" evidence="12">
    <location>
        <begin position="646"/>
        <end position="655"/>
    </location>
</feature>
<feature type="compositionally biased region" description="Basic and acidic residues" evidence="12">
    <location>
        <begin position="820"/>
        <end position="831"/>
    </location>
</feature>
<dbReference type="EMBL" id="QGUI02000005">
    <property type="protein sequence ID" value="MFO7190834.1"/>
    <property type="molecule type" value="Genomic_DNA"/>
</dbReference>
<evidence type="ECO:0000256" key="12">
    <source>
        <dbReference type="SAM" id="MobiDB-lite"/>
    </source>
</evidence>
<evidence type="ECO:0000256" key="4">
    <source>
        <dbReference type="ARBA" id="ARBA00022553"/>
    </source>
</evidence>
<feature type="compositionally biased region" description="Pro residues" evidence="12">
    <location>
        <begin position="785"/>
        <end position="795"/>
    </location>
</feature>
<evidence type="ECO:0000313" key="17">
    <source>
        <dbReference type="Proteomes" id="UP000249324"/>
    </source>
</evidence>
<evidence type="ECO:0000256" key="13">
    <source>
        <dbReference type="SAM" id="Phobius"/>
    </source>
</evidence>
<keyword evidence="7" id="KW-0547">Nucleotide-binding</keyword>
<accession>A0ABD6FCK6</accession>
<proteinExistence type="predicted"/>
<comment type="caution">
    <text evidence="16">The sequence shown here is derived from an EMBL/GenBank/DDBJ whole genome shotgun (WGS) entry which is preliminary data.</text>
</comment>
<evidence type="ECO:0000256" key="5">
    <source>
        <dbReference type="ARBA" id="ARBA00022679"/>
    </source>
</evidence>
<dbReference type="InterPro" id="IPR003594">
    <property type="entry name" value="HATPase_dom"/>
</dbReference>
<feature type="domain" description="HAMP" evidence="14">
    <location>
        <begin position="344"/>
        <end position="414"/>
    </location>
</feature>
<dbReference type="EC" id="2.7.13.3" evidence="3"/>
<evidence type="ECO:0000256" key="8">
    <source>
        <dbReference type="ARBA" id="ARBA00022777"/>
    </source>
</evidence>
<sequence>MRRTRSGTPWRLRNWSLRTKLVAVLLIPTLTALVLMGVHFDSKLRAANSLTELSARVTADRAMSNVVHALQRERDLTVRYVANGRRSAEADEIAEQRRRVNIRVGTFSRVYASVKSKMDDAAVQDLDRIRQELNGLSRLRYGAEHDKYPASKVLAGYSALIAEMLATRGRTVTAVSEPELVRLQLAATAVSRIKEQLSITRGLVDEALAVGKLSVDARRELAGANSDLEAWRSEFETFATEEHKRMYADKVTGMLVDQRNELLDTVVARSENGRSLQGIDRSQWDTAATYTSNLVFEVEQALQAEMQERTDALADEARTSALRDGGIVLVLLGFAALLAVVIGRSLLRPLRTLRSTALEVAEFRLPAAVHGLLASPRGPRKTDVAPVPVDSTEEVGQVARAFDAVHAEAVRLAAEQAELRQNVNAMFLNLARRGQELAERQLDVLDGMEADEQDPDRLEKLFELDHLATRSRRVAENLLVLTGNDFARMLPGAIPASEVMAASLSEIEHYQRVQLSTIPEIAVRGDVVGDVVHVISELLENATNESGDEPVSVVSSITRDGAWMVEITDRGEGMSDEELERANARLANPPEIDVEASRRMGLYVVARLARRNGLEVRLRHAPTGGLTAVVVVPARLISEVPPSGTRRRDEDDPNRPLDWLETASRRQAVREAHTAQMRDSSRAVRDTSGPVRDASAPPRVAPIEQRPSPKLVQDSPLEEDGPTERMPAYRDLLTKWFEQVQSGLRERARDADDGDDSVDENQLGVLAEPDLATPGKQAERRGEPTRPPSPEPPTKPGYHPVRLPSGGEVTEQDDAGSDAGTRRQDIDDRLAGRPSGGPELDARTVRMTRRQHAAIEVSAQLAEQRAAAGRTHAESDRVSHDGRDNGPNGAGHTHHGDRSQQSAGDQAADGALRAGGDPDRTTSATVRNRPISRAPDAVRVRMKSLAEGRRRARQAGRDEYSESGRSATAGSPRHQWPANGAGTGGEKEGQ</sequence>
<name>A0ABD6FCK6_9PSEU</name>
<evidence type="ECO:0000256" key="10">
    <source>
        <dbReference type="ARBA" id="ARBA00022989"/>
    </source>
</evidence>
<comment type="subcellular location">
    <subcellularLocation>
        <location evidence="2">Membrane</location>
    </subcellularLocation>
</comment>
<dbReference type="Pfam" id="PF02518">
    <property type="entry name" value="HATPase_c"/>
    <property type="match status" value="1"/>
</dbReference>
<organism evidence="16 17">
    <name type="scientific">Thermocrispum agreste</name>
    <dbReference type="NCBI Taxonomy" id="37925"/>
    <lineage>
        <taxon>Bacteria</taxon>
        <taxon>Bacillati</taxon>
        <taxon>Actinomycetota</taxon>
        <taxon>Actinomycetes</taxon>
        <taxon>Pseudonocardiales</taxon>
        <taxon>Pseudonocardiaceae</taxon>
        <taxon>Thermocrispum</taxon>
    </lineage>
</organism>
<keyword evidence="10 13" id="KW-1133">Transmembrane helix</keyword>
<dbReference type="AlphaFoldDB" id="A0ABD6FCK6"/>
<evidence type="ECO:0000256" key="11">
    <source>
        <dbReference type="ARBA" id="ARBA00023012"/>
    </source>
</evidence>
<feature type="compositionally biased region" description="Low complexity" evidence="12">
    <location>
        <begin position="899"/>
        <end position="911"/>
    </location>
</feature>
<dbReference type="InterPro" id="IPR050980">
    <property type="entry name" value="2C_sensor_his_kinase"/>
</dbReference>
<keyword evidence="5" id="KW-0808">Transferase</keyword>
<dbReference type="GO" id="GO:0005524">
    <property type="term" value="F:ATP binding"/>
    <property type="evidence" value="ECO:0007669"/>
    <property type="project" value="UniProtKB-KW"/>
</dbReference>
<dbReference type="PANTHER" id="PTHR44936">
    <property type="entry name" value="SENSOR PROTEIN CREC"/>
    <property type="match status" value="1"/>
</dbReference>
<dbReference type="Gene3D" id="3.30.565.10">
    <property type="entry name" value="Histidine kinase-like ATPase, C-terminal domain"/>
    <property type="match status" value="1"/>
</dbReference>
<keyword evidence="11" id="KW-0902">Two-component regulatory system</keyword>
<reference evidence="16 17" key="1">
    <citation type="journal article" date="2021" name="BMC Genomics">
        <title>Genome-resolved metagenome and metatranscriptome analyses of thermophilic composting reveal key bacterial players and their metabolic interactions.</title>
        <authorList>
            <person name="Braga L.P.P."/>
            <person name="Pereira R.V."/>
            <person name="Martins L.F."/>
            <person name="Moura L.M.S."/>
            <person name="Sanchez F.B."/>
            <person name="Patane J.S.L."/>
            <person name="da Silva A.M."/>
            <person name="Setubal J.C."/>
        </authorList>
    </citation>
    <scope>NUCLEOTIDE SEQUENCE [LARGE SCALE GENOMIC DNA]</scope>
    <source>
        <strain evidence="16">ZC4RG45</strain>
    </source>
</reference>
<feature type="domain" description="Histidine kinase/HSP90-like ATPase" evidence="15">
    <location>
        <begin position="526"/>
        <end position="636"/>
    </location>
</feature>
<dbReference type="Proteomes" id="UP000249324">
    <property type="component" value="Unassembled WGS sequence"/>
</dbReference>
<evidence type="ECO:0000256" key="3">
    <source>
        <dbReference type="ARBA" id="ARBA00012438"/>
    </source>
</evidence>
<feature type="compositionally biased region" description="Basic and acidic residues" evidence="12">
    <location>
        <begin position="936"/>
        <end position="962"/>
    </location>
</feature>
<keyword evidence="4" id="KW-0597">Phosphoprotein</keyword>
<evidence type="ECO:0000256" key="6">
    <source>
        <dbReference type="ARBA" id="ARBA00022692"/>
    </source>
</evidence>
<dbReference type="InterPro" id="IPR036890">
    <property type="entry name" value="HATPase_C_sf"/>
</dbReference>
<feature type="region of interest" description="Disordered" evidence="12">
    <location>
        <begin position="640"/>
        <end position="724"/>
    </location>
</feature>
<dbReference type="SMART" id="SM00304">
    <property type="entry name" value="HAMP"/>
    <property type="match status" value="1"/>
</dbReference>
<evidence type="ECO:0000259" key="15">
    <source>
        <dbReference type="SMART" id="SM00387"/>
    </source>
</evidence>
<comment type="catalytic activity">
    <reaction evidence="1">
        <text>ATP + protein L-histidine = ADP + protein N-phospho-L-histidine.</text>
        <dbReference type="EC" id="2.7.13.3"/>
    </reaction>
</comment>
<evidence type="ECO:0000256" key="9">
    <source>
        <dbReference type="ARBA" id="ARBA00022840"/>
    </source>
</evidence>
<dbReference type="SMART" id="SM00387">
    <property type="entry name" value="HATPase_c"/>
    <property type="match status" value="1"/>
</dbReference>
<dbReference type="GO" id="GO:0004673">
    <property type="term" value="F:protein histidine kinase activity"/>
    <property type="evidence" value="ECO:0007669"/>
    <property type="project" value="UniProtKB-EC"/>
</dbReference>
<dbReference type="PANTHER" id="PTHR44936:SF9">
    <property type="entry name" value="SENSOR PROTEIN CREC"/>
    <property type="match status" value="1"/>
</dbReference>
<dbReference type="Pfam" id="PF08376">
    <property type="entry name" value="NIT"/>
    <property type="match status" value="1"/>
</dbReference>
<keyword evidence="9" id="KW-0067">ATP-binding</keyword>
<feature type="compositionally biased region" description="Basic and acidic residues" evidence="12">
    <location>
        <begin position="871"/>
        <end position="884"/>
    </location>
</feature>
<feature type="transmembrane region" description="Helical" evidence="13">
    <location>
        <begin position="21"/>
        <end position="40"/>
    </location>
</feature>
<dbReference type="Gene3D" id="6.10.340.10">
    <property type="match status" value="1"/>
</dbReference>
<evidence type="ECO:0000313" key="16">
    <source>
        <dbReference type="EMBL" id="MFO7190834.1"/>
    </source>
</evidence>
<evidence type="ECO:0000256" key="7">
    <source>
        <dbReference type="ARBA" id="ARBA00022741"/>
    </source>
</evidence>
<evidence type="ECO:0000256" key="1">
    <source>
        <dbReference type="ARBA" id="ARBA00000085"/>
    </source>
</evidence>
<evidence type="ECO:0000256" key="2">
    <source>
        <dbReference type="ARBA" id="ARBA00004370"/>
    </source>
</evidence>
<dbReference type="InterPro" id="IPR003660">
    <property type="entry name" value="HAMP_dom"/>
</dbReference>
<keyword evidence="13" id="KW-0472">Membrane</keyword>
<keyword evidence="8" id="KW-0418">Kinase</keyword>
<evidence type="ECO:0000259" key="14">
    <source>
        <dbReference type="SMART" id="SM00304"/>
    </source>
</evidence>
<dbReference type="GO" id="GO:0000160">
    <property type="term" value="P:phosphorelay signal transduction system"/>
    <property type="evidence" value="ECO:0007669"/>
    <property type="project" value="UniProtKB-KW"/>
</dbReference>
<keyword evidence="6 13" id="KW-0812">Transmembrane</keyword>
<gene>
    <name evidence="16" type="ORF">DIU77_001115</name>
</gene>
<dbReference type="SUPFAM" id="SSF55874">
    <property type="entry name" value="ATPase domain of HSP90 chaperone/DNA topoisomerase II/histidine kinase"/>
    <property type="match status" value="1"/>
</dbReference>
<protein>
    <recommendedName>
        <fullName evidence="3">histidine kinase</fullName>
        <ecNumber evidence="3">2.7.13.3</ecNumber>
    </recommendedName>
</protein>
<dbReference type="GO" id="GO:0016020">
    <property type="term" value="C:membrane"/>
    <property type="evidence" value="ECO:0007669"/>
    <property type="project" value="UniProtKB-SubCell"/>
</dbReference>